<dbReference type="VEuPathDB" id="FungiDB:RhiirA1_450063"/>
<reference evidence="1 2" key="1">
    <citation type="submission" date="2017-10" db="EMBL/GenBank/DDBJ databases">
        <title>Extensive intraspecific genome diversity in a model arbuscular mycorrhizal fungus.</title>
        <authorList>
            <person name="Chen E.C.H."/>
            <person name="Morin E."/>
            <person name="Baudet D."/>
            <person name="Noel J."/>
            <person name="Ndikumana S."/>
            <person name="Charron P."/>
            <person name="St-Onge C."/>
            <person name="Giorgi J."/>
            <person name="Grigoriev I.V."/>
            <person name="Roux C."/>
            <person name="Martin F.M."/>
            <person name="Corradi N."/>
        </authorList>
    </citation>
    <scope>NUCLEOTIDE SEQUENCE [LARGE SCALE GENOMIC DNA]</scope>
    <source>
        <strain evidence="1 2">A1</strain>
    </source>
</reference>
<protein>
    <submittedName>
        <fullName evidence="1">Uncharacterized protein</fullName>
    </submittedName>
</protein>
<dbReference type="AlphaFoldDB" id="A0A2N0SFP2"/>
<name>A0A2N0SFP2_9GLOM</name>
<sequence>MYQESIGLYIAKKNILYVDNSWYNISNEEYSNNNEDSISDIEMNKGQNVDNDEFMRNIEDDMYNTEDDKYTKDIDDIQNMNDNEYVEINELKKGTD</sequence>
<organism evidence="1 2">
    <name type="scientific">Rhizophagus irregularis</name>
    <dbReference type="NCBI Taxonomy" id="588596"/>
    <lineage>
        <taxon>Eukaryota</taxon>
        <taxon>Fungi</taxon>
        <taxon>Fungi incertae sedis</taxon>
        <taxon>Mucoromycota</taxon>
        <taxon>Glomeromycotina</taxon>
        <taxon>Glomeromycetes</taxon>
        <taxon>Glomerales</taxon>
        <taxon>Glomeraceae</taxon>
        <taxon>Rhizophagus</taxon>
    </lineage>
</organism>
<dbReference type="VEuPathDB" id="FungiDB:RhiirFUN_014296"/>
<gene>
    <name evidence="1" type="ORF">RhiirA1_450063</name>
</gene>
<dbReference type="Proteomes" id="UP000232688">
    <property type="component" value="Unassembled WGS sequence"/>
</dbReference>
<reference evidence="1 2" key="2">
    <citation type="submission" date="2017-10" db="EMBL/GenBank/DDBJ databases">
        <title>Genome analyses suggest a sexual origin of heterokaryosis in a supposedly ancient asexual fungus.</title>
        <authorList>
            <person name="Corradi N."/>
            <person name="Sedzielewska K."/>
            <person name="Noel J."/>
            <person name="Charron P."/>
            <person name="Farinelli L."/>
            <person name="Marton T."/>
            <person name="Kruger M."/>
            <person name="Pelin A."/>
            <person name="Brachmann A."/>
            <person name="Corradi N."/>
        </authorList>
    </citation>
    <scope>NUCLEOTIDE SEQUENCE [LARGE SCALE GENOMIC DNA]</scope>
    <source>
        <strain evidence="1 2">A1</strain>
    </source>
</reference>
<dbReference type="EMBL" id="LLXH01000054">
    <property type="protein sequence ID" value="PKC74385.1"/>
    <property type="molecule type" value="Genomic_DNA"/>
</dbReference>
<evidence type="ECO:0000313" key="2">
    <source>
        <dbReference type="Proteomes" id="UP000232688"/>
    </source>
</evidence>
<comment type="caution">
    <text evidence="1">The sequence shown here is derived from an EMBL/GenBank/DDBJ whole genome shotgun (WGS) entry which is preliminary data.</text>
</comment>
<accession>A0A2N0SFP2</accession>
<evidence type="ECO:0000313" key="1">
    <source>
        <dbReference type="EMBL" id="PKC74385.1"/>
    </source>
</evidence>
<proteinExistence type="predicted"/>